<name>A0ACC2WAR5_9TREE</name>
<reference evidence="1" key="1">
    <citation type="submission" date="2023-04" db="EMBL/GenBank/DDBJ databases">
        <title>Draft Genome sequencing of Naganishia species isolated from polar environments using Oxford Nanopore Technology.</title>
        <authorList>
            <person name="Leo P."/>
            <person name="Venkateswaran K."/>
        </authorList>
    </citation>
    <scope>NUCLEOTIDE SEQUENCE</scope>
    <source>
        <strain evidence="1">MNA-CCFEE 5423</strain>
    </source>
</reference>
<proteinExistence type="predicted"/>
<protein>
    <submittedName>
        <fullName evidence="1">Uncharacterized protein</fullName>
    </submittedName>
</protein>
<dbReference type="Proteomes" id="UP001227268">
    <property type="component" value="Unassembled WGS sequence"/>
</dbReference>
<dbReference type="EMBL" id="JASBWT010000001">
    <property type="protein sequence ID" value="KAJ9108849.1"/>
    <property type="molecule type" value="Genomic_DNA"/>
</dbReference>
<accession>A0ACC2WAR5</accession>
<gene>
    <name evidence="1" type="ORF">QFC21_000169</name>
</gene>
<sequence>MLSDSSLLYALWHKQFAKPLMPFFIASAITFYGVVKAQEAGVNTPEAMANPKNPYAMHKKSEAH</sequence>
<evidence type="ECO:0000313" key="1">
    <source>
        <dbReference type="EMBL" id="KAJ9108849.1"/>
    </source>
</evidence>
<keyword evidence="2" id="KW-1185">Reference proteome</keyword>
<organism evidence="1 2">
    <name type="scientific">Naganishia friedmannii</name>
    <dbReference type="NCBI Taxonomy" id="89922"/>
    <lineage>
        <taxon>Eukaryota</taxon>
        <taxon>Fungi</taxon>
        <taxon>Dikarya</taxon>
        <taxon>Basidiomycota</taxon>
        <taxon>Agaricomycotina</taxon>
        <taxon>Tremellomycetes</taxon>
        <taxon>Filobasidiales</taxon>
        <taxon>Filobasidiaceae</taxon>
        <taxon>Naganishia</taxon>
    </lineage>
</organism>
<evidence type="ECO:0000313" key="2">
    <source>
        <dbReference type="Proteomes" id="UP001227268"/>
    </source>
</evidence>
<comment type="caution">
    <text evidence="1">The sequence shown here is derived from an EMBL/GenBank/DDBJ whole genome shotgun (WGS) entry which is preliminary data.</text>
</comment>